<name>A0ABR3NLJ0_9TELE</name>
<accession>A0ABR3NLJ0</accession>
<keyword evidence="2" id="KW-1185">Reference proteome</keyword>
<organism evidence="1 2">
    <name type="scientific">Cirrhinus molitorella</name>
    <name type="common">mud carp</name>
    <dbReference type="NCBI Taxonomy" id="172907"/>
    <lineage>
        <taxon>Eukaryota</taxon>
        <taxon>Metazoa</taxon>
        <taxon>Chordata</taxon>
        <taxon>Craniata</taxon>
        <taxon>Vertebrata</taxon>
        <taxon>Euteleostomi</taxon>
        <taxon>Actinopterygii</taxon>
        <taxon>Neopterygii</taxon>
        <taxon>Teleostei</taxon>
        <taxon>Ostariophysi</taxon>
        <taxon>Cypriniformes</taxon>
        <taxon>Cyprinidae</taxon>
        <taxon>Labeoninae</taxon>
        <taxon>Labeonini</taxon>
        <taxon>Cirrhinus</taxon>
    </lineage>
</organism>
<reference evidence="1 2" key="1">
    <citation type="submission" date="2023-09" db="EMBL/GenBank/DDBJ databases">
        <authorList>
            <person name="Wang M."/>
        </authorList>
    </citation>
    <scope>NUCLEOTIDE SEQUENCE [LARGE SCALE GENOMIC DNA]</scope>
    <source>
        <strain evidence="1">GT-2023</strain>
        <tissue evidence="1">Liver</tissue>
    </source>
</reference>
<evidence type="ECO:0000313" key="1">
    <source>
        <dbReference type="EMBL" id="KAL1277651.1"/>
    </source>
</evidence>
<sequence length="67" mass="7439">MSRGVSERKAAEAQRLSVLAKDVMMNKQVFLMEGSGRFFKEYSPDGGQHCSFKLPISLEAPYVTAVI</sequence>
<evidence type="ECO:0000313" key="2">
    <source>
        <dbReference type="Proteomes" id="UP001558613"/>
    </source>
</evidence>
<protein>
    <submittedName>
        <fullName evidence="1">Uncharacterized protein</fullName>
    </submittedName>
</protein>
<dbReference type="EMBL" id="JAYMGO010000003">
    <property type="protein sequence ID" value="KAL1277651.1"/>
    <property type="molecule type" value="Genomic_DNA"/>
</dbReference>
<comment type="caution">
    <text evidence="1">The sequence shown here is derived from an EMBL/GenBank/DDBJ whole genome shotgun (WGS) entry which is preliminary data.</text>
</comment>
<proteinExistence type="predicted"/>
<gene>
    <name evidence="1" type="ORF">QQF64_024324</name>
</gene>
<dbReference type="Proteomes" id="UP001558613">
    <property type="component" value="Unassembled WGS sequence"/>
</dbReference>